<organism evidence="2 3">
    <name type="scientific">Cymbomonas tetramitiformis</name>
    <dbReference type="NCBI Taxonomy" id="36881"/>
    <lineage>
        <taxon>Eukaryota</taxon>
        <taxon>Viridiplantae</taxon>
        <taxon>Chlorophyta</taxon>
        <taxon>Pyramimonadophyceae</taxon>
        <taxon>Pyramimonadales</taxon>
        <taxon>Pyramimonadaceae</taxon>
        <taxon>Cymbomonas</taxon>
    </lineage>
</organism>
<dbReference type="EMBL" id="LGRX02005047">
    <property type="protein sequence ID" value="KAK3279243.1"/>
    <property type="molecule type" value="Genomic_DNA"/>
</dbReference>
<keyword evidence="3" id="KW-1185">Reference proteome</keyword>
<name>A0AAE0LBL9_9CHLO</name>
<accession>A0AAE0LBL9</accession>
<dbReference type="AlphaFoldDB" id="A0AAE0LBL9"/>
<comment type="caution">
    <text evidence="2">The sequence shown here is derived from an EMBL/GenBank/DDBJ whole genome shotgun (WGS) entry which is preliminary data.</text>
</comment>
<evidence type="ECO:0000256" key="1">
    <source>
        <dbReference type="SAM" id="MobiDB-lite"/>
    </source>
</evidence>
<evidence type="ECO:0000313" key="2">
    <source>
        <dbReference type="EMBL" id="KAK3279243.1"/>
    </source>
</evidence>
<reference evidence="2 3" key="1">
    <citation type="journal article" date="2015" name="Genome Biol. Evol.">
        <title>Comparative Genomics of a Bacterivorous Green Alga Reveals Evolutionary Causalities and Consequences of Phago-Mixotrophic Mode of Nutrition.</title>
        <authorList>
            <person name="Burns J.A."/>
            <person name="Paasch A."/>
            <person name="Narechania A."/>
            <person name="Kim E."/>
        </authorList>
    </citation>
    <scope>NUCLEOTIDE SEQUENCE [LARGE SCALE GENOMIC DNA]</scope>
    <source>
        <strain evidence="2 3">PLY_AMNH</strain>
    </source>
</reference>
<feature type="region of interest" description="Disordered" evidence="1">
    <location>
        <begin position="31"/>
        <end position="54"/>
    </location>
</feature>
<proteinExistence type="predicted"/>
<protein>
    <submittedName>
        <fullName evidence="2">Uncharacterized protein</fullName>
    </submittedName>
</protein>
<feature type="region of interest" description="Disordered" evidence="1">
    <location>
        <begin position="214"/>
        <end position="267"/>
    </location>
</feature>
<evidence type="ECO:0000313" key="3">
    <source>
        <dbReference type="Proteomes" id="UP001190700"/>
    </source>
</evidence>
<feature type="compositionally biased region" description="Polar residues" evidence="1">
    <location>
        <begin position="238"/>
        <end position="267"/>
    </location>
</feature>
<dbReference type="Proteomes" id="UP001190700">
    <property type="component" value="Unassembled WGS sequence"/>
</dbReference>
<gene>
    <name evidence="2" type="ORF">CYMTET_12863</name>
</gene>
<sequence>MEREEGTVDEDPDSDLADLRTMVLDLKRQLAARADSDGSPPADRGFTPRAVKAGRQMKNRFAAKPLTVGGNGSQSTSKKVDFHRDTGGRRGISAYSFTDEAENSVLAAWFQHAIDHDNAEEFDAPCALAGGKPDTVADISACSFCEEDGDALVSAIDEYTDMTRHVDTGALHINTFTADVPVVSEPAKHCFSRRVETPDEPPVAMNMLSAIEEPESYYEPETYATSDSDDEGYPTDQPPASQSPQRSTGQWCWTGCLSSPNHGDTAA</sequence>
<feature type="region of interest" description="Disordered" evidence="1">
    <location>
        <begin position="65"/>
        <end position="84"/>
    </location>
</feature>